<reference evidence="1 2" key="1">
    <citation type="journal article" date="2018" name="Evol. Lett.">
        <title>Horizontal gene cluster transfer increased hallucinogenic mushroom diversity.</title>
        <authorList>
            <person name="Reynolds H.T."/>
            <person name="Vijayakumar V."/>
            <person name="Gluck-Thaler E."/>
            <person name="Korotkin H.B."/>
            <person name="Matheny P.B."/>
            <person name="Slot J.C."/>
        </authorList>
    </citation>
    <scope>NUCLEOTIDE SEQUENCE [LARGE SCALE GENOMIC DNA]</scope>
    <source>
        <strain evidence="1 2">SRW20</strain>
    </source>
</reference>
<gene>
    <name evidence="1" type="ORF">CVT26_011874</name>
</gene>
<dbReference type="Proteomes" id="UP000284706">
    <property type="component" value="Unassembled WGS sequence"/>
</dbReference>
<dbReference type="PROSITE" id="PS51257">
    <property type="entry name" value="PROKAR_LIPOPROTEIN"/>
    <property type="match status" value="1"/>
</dbReference>
<evidence type="ECO:0000313" key="1">
    <source>
        <dbReference type="EMBL" id="PPR02369.1"/>
    </source>
</evidence>
<name>A0A409YH81_9AGAR</name>
<sequence>MKSVNIGAQMDVVHNPATVASCQRREEEPETVVAYCPLAWRARTKGEGGCHNQCGKMCIHQGSTLLERKAALKRQLYFQPGLPVSSQCTTDCSWVTGKFRQLPSCVGKLQNNPGRTTSQPGLCRLRKTDQLRSEDDGWAGCCTLSSVGLRHDGVKLGDEGLAERSSVGLQLTRETTTICYTSAPSPTLLDQRRCIKQTTEDDWRGMLRSAKGYRHITDLRRATTSDQNLEFRSCLPYILVYLDWIKKESQTDIEASSEVKNRNKAWGVKGLPFRNRKLLAELCHRSMVYAAQSGPGQAHVGHSTNQVFGLMMCDMV</sequence>
<comment type="caution">
    <text evidence="1">The sequence shown here is derived from an EMBL/GenBank/DDBJ whole genome shotgun (WGS) entry which is preliminary data.</text>
</comment>
<evidence type="ECO:0000313" key="2">
    <source>
        <dbReference type="Proteomes" id="UP000284706"/>
    </source>
</evidence>
<proteinExistence type="predicted"/>
<accession>A0A409YH81</accession>
<dbReference type="InParanoid" id="A0A409YH81"/>
<organism evidence="1 2">
    <name type="scientific">Gymnopilus dilepis</name>
    <dbReference type="NCBI Taxonomy" id="231916"/>
    <lineage>
        <taxon>Eukaryota</taxon>
        <taxon>Fungi</taxon>
        <taxon>Dikarya</taxon>
        <taxon>Basidiomycota</taxon>
        <taxon>Agaricomycotina</taxon>
        <taxon>Agaricomycetes</taxon>
        <taxon>Agaricomycetidae</taxon>
        <taxon>Agaricales</taxon>
        <taxon>Agaricineae</taxon>
        <taxon>Hymenogastraceae</taxon>
        <taxon>Gymnopilus</taxon>
    </lineage>
</organism>
<dbReference type="AlphaFoldDB" id="A0A409YH81"/>
<keyword evidence="2" id="KW-1185">Reference proteome</keyword>
<dbReference type="EMBL" id="NHYE01000852">
    <property type="protein sequence ID" value="PPR02369.1"/>
    <property type="molecule type" value="Genomic_DNA"/>
</dbReference>
<protein>
    <submittedName>
        <fullName evidence="1">Uncharacterized protein</fullName>
    </submittedName>
</protein>